<dbReference type="AlphaFoldDB" id="A0A9W8BEY4"/>
<keyword evidence="1" id="KW-0732">Signal</keyword>
<feature type="chain" id="PRO_5040947214" evidence="1">
    <location>
        <begin position="20"/>
        <end position="105"/>
    </location>
</feature>
<keyword evidence="3" id="KW-1185">Reference proteome</keyword>
<evidence type="ECO:0000313" key="3">
    <source>
        <dbReference type="Proteomes" id="UP001150907"/>
    </source>
</evidence>
<protein>
    <submittedName>
        <fullName evidence="2">Uncharacterized protein</fullName>
    </submittedName>
</protein>
<proteinExistence type="predicted"/>
<accession>A0A9W8BEY4</accession>
<evidence type="ECO:0000313" key="2">
    <source>
        <dbReference type="EMBL" id="KAJ2006449.1"/>
    </source>
</evidence>
<name>A0A9W8BEY4_9FUNG</name>
<dbReference type="EMBL" id="JANBQF010000060">
    <property type="protein sequence ID" value="KAJ2006449.1"/>
    <property type="molecule type" value="Genomic_DNA"/>
</dbReference>
<comment type="caution">
    <text evidence="2">The sequence shown here is derived from an EMBL/GenBank/DDBJ whole genome shotgun (WGS) entry which is preliminary data.</text>
</comment>
<reference evidence="2" key="1">
    <citation type="submission" date="2022-07" db="EMBL/GenBank/DDBJ databases">
        <title>Phylogenomic reconstructions and comparative analyses of Kickxellomycotina fungi.</title>
        <authorList>
            <person name="Reynolds N.K."/>
            <person name="Stajich J.E."/>
            <person name="Barry K."/>
            <person name="Grigoriev I.V."/>
            <person name="Crous P."/>
            <person name="Smith M.E."/>
        </authorList>
    </citation>
    <scope>NUCLEOTIDE SEQUENCE</scope>
    <source>
        <strain evidence="2">IMI 214461</strain>
    </source>
</reference>
<sequence length="105" mass="11583">MRSAILLVLLSLLVAVCHATSTTTFVTLFPDGNTSMSKVLTIKDGKCYDVDAYYSKTMTWIGTRGNSVTLYSKKGCTSKFATTKRSTTSFQMYHNKIASFKVSTN</sequence>
<evidence type="ECO:0000256" key="1">
    <source>
        <dbReference type="SAM" id="SignalP"/>
    </source>
</evidence>
<dbReference type="Proteomes" id="UP001150907">
    <property type="component" value="Unassembled WGS sequence"/>
</dbReference>
<organism evidence="2 3">
    <name type="scientific">Coemansia thaxteri</name>
    <dbReference type="NCBI Taxonomy" id="2663907"/>
    <lineage>
        <taxon>Eukaryota</taxon>
        <taxon>Fungi</taxon>
        <taxon>Fungi incertae sedis</taxon>
        <taxon>Zoopagomycota</taxon>
        <taxon>Kickxellomycotina</taxon>
        <taxon>Kickxellomycetes</taxon>
        <taxon>Kickxellales</taxon>
        <taxon>Kickxellaceae</taxon>
        <taxon>Coemansia</taxon>
    </lineage>
</organism>
<gene>
    <name evidence="2" type="ORF">H4R26_001362</name>
</gene>
<feature type="signal peptide" evidence="1">
    <location>
        <begin position="1"/>
        <end position="19"/>
    </location>
</feature>